<organism evidence="1 2">
    <name type="scientific">Alligator mississippiensis</name>
    <name type="common">American alligator</name>
    <dbReference type="NCBI Taxonomy" id="8496"/>
    <lineage>
        <taxon>Eukaryota</taxon>
        <taxon>Metazoa</taxon>
        <taxon>Chordata</taxon>
        <taxon>Craniata</taxon>
        <taxon>Vertebrata</taxon>
        <taxon>Euteleostomi</taxon>
        <taxon>Archelosauria</taxon>
        <taxon>Archosauria</taxon>
        <taxon>Crocodylia</taxon>
        <taxon>Alligatoridae</taxon>
        <taxon>Alligatorinae</taxon>
        <taxon>Alligator</taxon>
    </lineage>
</organism>
<dbReference type="AlphaFoldDB" id="A0A151M440"/>
<keyword evidence="2" id="KW-1185">Reference proteome</keyword>
<name>A0A151M440_ALLMI</name>
<proteinExistence type="predicted"/>
<evidence type="ECO:0000313" key="1">
    <source>
        <dbReference type="EMBL" id="KYO19285.1"/>
    </source>
</evidence>
<accession>A0A151M440</accession>
<sequence>MNSAFVCLICPCGTAQQYLNAIKAPDSPASTPSSPCISEDEGIQLPAASVARLCKELSSGLHRGTGVLKAD</sequence>
<evidence type="ECO:0000313" key="2">
    <source>
        <dbReference type="Proteomes" id="UP000050525"/>
    </source>
</evidence>
<protein>
    <submittedName>
        <fullName evidence="1">Uncharacterized protein</fullName>
    </submittedName>
</protein>
<gene>
    <name evidence="1" type="ORF">Y1Q_0004775</name>
</gene>
<reference evidence="1 2" key="1">
    <citation type="journal article" date="2012" name="Genome Biol.">
        <title>Sequencing three crocodilian genomes to illuminate the evolution of archosaurs and amniotes.</title>
        <authorList>
            <person name="St John J.A."/>
            <person name="Braun E.L."/>
            <person name="Isberg S.R."/>
            <person name="Miles L.G."/>
            <person name="Chong A.Y."/>
            <person name="Gongora J."/>
            <person name="Dalzell P."/>
            <person name="Moran C."/>
            <person name="Bed'hom B."/>
            <person name="Abzhanov A."/>
            <person name="Burgess S.C."/>
            <person name="Cooksey A.M."/>
            <person name="Castoe T.A."/>
            <person name="Crawford N.G."/>
            <person name="Densmore L.D."/>
            <person name="Drew J.C."/>
            <person name="Edwards S.V."/>
            <person name="Faircloth B.C."/>
            <person name="Fujita M.K."/>
            <person name="Greenwold M.J."/>
            <person name="Hoffmann F.G."/>
            <person name="Howard J.M."/>
            <person name="Iguchi T."/>
            <person name="Janes D.E."/>
            <person name="Khan S.Y."/>
            <person name="Kohno S."/>
            <person name="de Koning A.J."/>
            <person name="Lance S.L."/>
            <person name="McCarthy F.M."/>
            <person name="McCormack J.E."/>
            <person name="Merchant M.E."/>
            <person name="Peterson D.G."/>
            <person name="Pollock D.D."/>
            <person name="Pourmand N."/>
            <person name="Raney B.J."/>
            <person name="Roessler K.A."/>
            <person name="Sanford J.R."/>
            <person name="Sawyer R.H."/>
            <person name="Schmidt C.J."/>
            <person name="Triplett E.W."/>
            <person name="Tuberville T.D."/>
            <person name="Venegas-Anaya M."/>
            <person name="Howard J.T."/>
            <person name="Jarvis E.D."/>
            <person name="Guillette L.J.Jr."/>
            <person name="Glenn T.C."/>
            <person name="Green R.E."/>
            <person name="Ray D.A."/>
        </authorList>
    </citation>
    <scope>NUCLEOTIDE SEQUENCE [LARGE SCALE GENOMIC DNA]</scope>
    <source>
        <strain evidence="1">KSC_2009_1</strain>
    </source>
</reference>
<comment type="caution">
    <text evidence="1">The sequence shown here is derived from an EMBL/GenBank/DDBJ whole genome shotgun (WGS) entry which is preliminary data.</text>
</comment>
<dbReference type="Proteomes" id="UP000050525">
    <property type="component" value="Unassembled WGS sequence"/>
</dbReference>
<dbReference type="EMBL" id="AKHW03006634">
    <property type="protein sequence ID" value="KYO19285.1"/>
    <property type="molecule type" value="Genomic_DNA"/>
</dbReference>